<keyword evidence="2" id="KW-1185">Reference proteome</keyword>
<reference evidence="1" key="2">
    <citation type="submission" date="2023-05" db="EMBL/GenBank/DDBJ databases">
        <authorList>
            <consortium name="Lawrence Berkeley National Laboratory"/>
            <person name="Steindorff A."/>
            <person name="Hensen N."/>
            <person name="Bonometti L."/>
            <person name="Westerberg I."/>
            <person name="Brannstrom I.O."/>
            <person name="Guillou S."/>
            <person name="Cros-Aarteil S."/>
            <person name="Calhoun S."/>
            <person name="Haridas S."/>
            <person name="Kuo A."/>
            <person name="Mondo S."/>
            <person name="Pangilinan J."/>
            <person name="Riley R."/>
            <person name="Labutti K."/>
            <person name="Andreopoulos B."/>
            <person name="Lipzen A."/>
            <person name="Chen C."/>
            <person name="Yanf M."/>
            <person name="Daum C."/>
            <person name="Ng V."/>
            <person name="Clum A."/>
            <person name="Ohm R."/>
            <person name="Martin F."/>
            <person name="Silar P."/>
            <person name="Natvig D."/>
            <person name="Lalanne C."/>
            <person name="Gautier V."/>
            <person name="Ament-Velasquez S.L."/>
            <person name="Kruys A."/>
            <person name="Hutchinson M.I."/>
            <person name="Powell A.J."/>
            <person name="Barry K."/>
            <person name="Miller A.N."/>
            <person name="Grigoriev I.V."/>
            <person name="Debuchy R."/>
            <person name="Gladieux P."/>
            <person name="Thoren M.H."/>
            <person name="Johannesson H."/>
        </authorList>
    </citation>
    <scope>NUCLEOTIDE SEQUENCE</scope>
    <source>
        <strain evidence="1">PSN293</strain>
    </source>
</reference>
<reference evidence="1" key="1">
    <citation type="journal article" date="2023" name="Mol. Phylogenet. Evol.">
        <title>Genome-scale phylogeny and comparative genomics of the fungal order Sordariales.</title>
        <authorList>
            <person name="Hensen N."/>
            <person name="Bonometti L."/>
            <person name="Westerberg I."/>
            <person name="Brannstrom I.O."/>
            <person name="Guillou S."/>
            <person name="Cros-Aarteil S."/>
            <person name="Calhoun S."/>
            <person name="Haridas S."/>
            <person name="Kuo A."/>
            <person name="Mondo S."/>
            <person name="Pangilinan J."/>
            <person name="Riley R."/>
            <person name="LaButti K."/>
            <person name="Andreopoulos B."/>
            <person name="Lipzen A."/>
            <person name="Chen C."/>
            <person name="Yan M."/>
            <person name="Daum C."/>
            <person name="Ng V."/>
            <person name="Clum A."/>
            <person name="Steindorff A."/>
            <person name="Ohm R.A."/>
            <person name="Martin F."/>
            <person name="Silar P."/>
            <person name="Natvig D.O."/>
            <person name="Lalanne C."/>
            <person name="Gautier V."/>
            <person name="Ament-Velasquez S.L."/>
            <person name="Kruys A."/>
            <person name="Hutchinson M.I."/>
            <person name="Powell A.J."/>
            <person name="Barry K."/>
            <person name="Miller A.N."/>
            <person name="Grigoriev I.V."/>
            <person name="Debuchy R."/>
            <person name="Gladieux P."/>
            <person name="Hiltunen Thoren M."/>
            <person name="Johannesson H."/>
        </authorList>
    </citation>
    <scope>NUCLEOTIDE SEQUENCE</scope>
    <source>
        <strain evidence="1">PSN293</strain>
    </source>
</reference>
<sequence length="54" mass="5983">MSADISEKATELRVRAEAGDHKAAEQRDNTTLIVITGDRGMLPVFKKVVLRCKI</sequence>
<organism evidence="1 2">
    <name type="scientific">Rhypophila decipiens</name>
    <dbReference type="NCBI Taxonomy" id="261697"/>
    <lineage>
        <taxon>Eukaryota</taxon>
        <taxon>Fungi</taxon>
        <taxon>Dikarya</taxon>
        <taxon>Ascomycota</taxon>
        <taxon>Pezizomycotina</taxon>
        <taxon>Sordariomycetes</taxon>
        <taxon>Sordariomycetidae</taxon>
        <taxon>Sordariales</taxon>
        <taxon>Naviculisporaceae</taxon>
        <taxon>Rhypophila</taxon>
    </lineage>
</organism>
<evidence type="ECO:0000313" key="2">
    <source>
        <dbReference type="Proteomes" id="UP001301769"/>
    </source>
</evidence>
<dbReference type="Proteomes" id="UP001301769">
    <property type="component" value="Unassembled WGS sequence"/>
</dbReference>
<comment type="caution">
    <text evidence="1">The sequence shown here is derived from an EMBL/GenBank/DDBJ whole genome shotgun (WGS) entry which is preliminary data.</text>
</comment>
<dbReference type="EMBL" id="MU858349">
    <property type="protein sequence ID" value="KAK4206810.1"/>
    <property type="molecule type" value="Genomic_DNA"/>
</dbReference>
<evidence type="ECO:0000313" key="1">
    <source>
        <dbReference type="EMBL" id="KAK4206810.1"/>
    </source>
</evidence>
<accession>A0AAN6XWF7</accession>
<protein>
    <submittedName>
        <fullName evidence="1">Uncharacterized protein</fullName>
    </submittedName>
</protein>
<gene>
    <name evidence="1" type="ORF">QBC37DRAFT_380718</name>
</gene>
<dbReference type="AlphaFoldDB" id="A0AAN6XWF7"/>
<proteinExistence type="predicted"/>
<name>A0AAN6XWF7_9PEZI</name>